<dbReference type="Pfam" id="PF10503">
    <property type="entry name" value="Esterase_PHB"/>
    <property type="match status" value="1"/>
</dbReference>
<evidence type="ECO:0000313" key="7">
    <source>
        <dbReference type="Proteomes" id="UP000292274"/>
    </source>
</evidence>
<dbReference type="InterPro" id="IPR012291">
    <property type="entry name" value="CBM2_carb-bd_dom_sf"/>
</dbReference>
<organism evidence="6 7">
    <name type="scientific">Micromonospora zingiberis</name>
    <dbReference type="NCBI Taxonomy" id="2053011"/>
    <lineage>
        <taxon>Bacteria</taxon>
        <taxon>Bacillati</taxon>
        <taxon>Actinomycetota</taxon>
        <taxon>Actinomycetes</taxon>
        <taxon>Micromonosporales</taxon>
        <taxon>Micromonosporaceae</taxon>
        <taxon>Micromonospora</taxon>
    </lineage>
</organism>
<feature type="chain" id="PRO_5020853442" evidence="4">
    <location>
        <begin position="36"/>
        <end position="466"/>
    </location>
</feature>
<keyword evidence="1 4" id="KW-0732">Signal</keyword>
<dbReference type="NCBIfam" id="TIGR01840">
    <property type="entry name" value="esterase_phb"/>
    <property type="match status" value="1"/>
</dbReference>
<comment type="caution">
    <text evidence="6">The sequence shown here is derived from an EMBL/GenBank/DDBJ whole genome shotgun (WGS) entry which is preliminary data.</text>
</comment>
<name>A0A4R0GUS2_9ACTN</name>
<dbReference type="GO" id="GO:0005975">
    <property type="term" value="P:carbohydrate metabolic process"/>
    <property type="evidence" value="ECO:0007669"/>
    <property type="project" value="InterPro"/>
</dbReference>
<dbReference type="InterPro" id="IPR010126">
    <property type="entry name" value="Esterase_phb"/>
</dbReference>
<dbReference type="Gene3D" id="3.40.50.1820">
    <property type="entry name" value="alpha/beta hydrolase"/>
    <property type="match status" value="1"/>
</dbReference>
<feature type="domain" description="CBM2" evidence="5">
    <location>
        <begin position="359"/>
        <end position="466"/>
    </location>
</feature>
<feature type="region of interest" description="Disordered" evidence="3">
    <location>
        <begin position="312"/>
        <end position="366"/>
    </location>
</feature>
<dbReference type="OrthoDB" id="9767239at2"/>
<dbReference type="GO" id="GO:0004553">
    <property type="term" value="F:hydrolase activity, hydrolyzing O-glycosyl compounds"/>
    <property type="evidence" value="ECO:0007669"/>
    <property type="project" value="InterPro"/>
</dbReference>
<feature type="region of interest" description="Disordered" evidence="3">
    <location>
        <begin position="259"/>
        <end position="278"/>
    </location>
</feature>
<dbReference type="InterPro" id="IPR050955">
    <property type="entry name" value="Plant_Biomass_Hydrol_Est"/>
</dbReference>
<dbReference type="Gene3D" id="2.60.40.290">
    <property type="match status" value="1"/>
</dbReference>
<evidence type="ECO:0000256" key="4">
    <source>
        <dbReference type="SAM" id="SignalP"/>
    </source>
</evidence>
<dbReference type="InterPro" id="IPR008965">
    <property type="entry name" value="CBM2/CBM3_carb-bd_dom_sf"/>
</dbReference>
<dbReference type="PROSITE" id="PS51173">
    <property type="entry name" value="CBM2"/>
    <property type="match status" value="1"/>
</dbReference>
<evidence type="ECO:0000256" key="2">
    <source>
        <dbReference type="ARBA" id="ARBA00022801"/>
    </source>
</evidence>
<dbReference type="SMART" id="SM00637">
    <property type="entry name" value="CBD_II"/>
    <property type="match status" value="1"/>
</dbReference>
<dbReference type="PANTHER" id="PTHR43037">
    <property type="entry name" value="UNNAMED PRODUCT-RELATED"/>
    <property type="match status" value="1"/>
</dbReference>
<feature type="signal peptide" evidence="4">
    <location>
        <begin position="1"/>
        <end position="35"/>
    </location>
</feature>
<dbReference type="Proteomes" id="UP000292274">
    <property type="component" value="Unassembled WGS sequence"/>
</dbReference>
<dbReference type="InterPro" id="IPR001919">
    <property type="entry name" value="CBD2"/>
</dbReference>
<evidence type="ECO:0000259" key="5">
    <source>
        <dbReference type="PROSITE" id="PS51173"/>
    </source>
</evidence>
<keyword evidence="7" id="KW-1185">Reference proteome</keyword>
<dbReference type="InterPro" id="IPR029058">
    <property type="entry name" value="AB_hydrolase_fold"/>
</dbReference>
<dbReference type="RefSeq" id="WP_131299999.1">
    <property type="nucleotide sequence ID" value="NZ_SJJR01000001.1"/>
</dbReference>
<protein>
    <submittedName>
        <fullName evidence="6">PHB depolymerase family esterase</fullName>
    </submittedName>
</protein>
<proteinExistence type="predicted"/>
<gene>
    <name evidence="6" type="ORF">E0H26_01715</name>
</gene>
<dbReference type="Pfam" id="PF00553">
    <property type="entry name" value="CBM_2"/>
    <property type="match status" value="1"/>
</dbReference>
<sequence>MEVDVNRTVAALGSLAAALLLAVAGVVLAPSPASAASLVEVTNFGSNPGNMRMHIYVPDARPANPAIVVAMHGCGGSGQGFYSGSEFARLADQYGFVVIYPTATQQAGFGNCFDVWSAAAKRRDGGSDPVSIMSMVGYAQRQYGGDPQRVYATGSSSGGMMTQALMALYPDVYKAGAAFMGVPFNCFANAADFPPTNSQCVNGRMDRTPQQWGDAVRQAYPGYTGARPRVQLWHGTADNLIPFQLLQESVEQWTNVAGLSQTPTSTDTPQTNWNRRRFADSSGTVRVEAYAIQGAGHSLPSTGMARAAIDFFGLTGSTPPPTTPPPTTPPPTTPPPTTPPPTTPPPTTPPPTTPPPTTPPPGSTSCRVQYTADSWNNGLVATITVTNTTPNPVNGWTVQWTWPNSQQVTSAWNATVTQSGNQVTARNVAYNGTIAANQSVSFGLQATHNGTNTPPNRFTLNGVGCS</sequence>
<feature type="compositionally biased region" description="Pro residues" evidence="3">
    <location>
        <begin position="318"/>
        <end position="362"/>
    </location>
</feature>
<dbReference type="GO" id="GO:0030247">
    <property type="term" value="F:polysaccharide binding"/>
    <property type="evidence" value="ECO:0007669"/>
    <property type="project" value="UniProtKB-UniRule"/>
</dbReference>
<dbReference type="SUPFAM" id="SSF53474">
    <property type="entry name" value="alpha/beta-Hydrolases"/>
    <property type="match status" value="2"/>
</dbReference>
<dbReference type="AlphaFoldDB" id="A0A4R0GUS2"/>
<feature type="compositionally biased region" description="Low complexity" evidence="3">
    <location>
        <begin position="260"/>
        <end position="271"/>
    </location>
</feature>
<dbReference type="SUPFAM" id="SSF49384">
    <property type="entry name" value="Carbohydrate-binding domain"/>
    <property type="match status" value="1"/>
</dbReference>
<dbReference type="PANTHER" id="PTHR43037:SF5">
    <property type="entry name" value="FERULOYL ESTERASE"/>
    <property type="match status" value="1"/>
</dbReference>
<dbReference type="EMBL" id="SJJR01000001">
    <property type="protein sequence ID" value="TCC00434.1"/>
    <property type="molecule type" value="Genomic_DNA"/>
</dbReference>
<evidence type="ECO:0000256" key="1">
    <source>
        <dbReference type="ARBA" id="ARBA00022729"/>
    </source>
</evidence>
<keyword evidence="2" id="KW-0378">Hydrolase</keyword>
<evidence type="ECO:0000256" key="3">
    <source>
        <dbReference type="SAM" id="MobiDB-lite"/>
    </source>
</evidence>
<dbReference type="GO" id="GO:0005576">
    <property type="term" value="C:extracellular region"/>
    <property type="evidence" value="ECO:0007669"/>
    <property type="project" value="InterPro"/>
</dbReference>
<evidence type="ECO:0000313" key="6">
    <source>
        <dbReference type="EMBL" id="TCC00434.1"/>
    </source>
</evidence>
<accession>A0A4R0GUS2</accession>
<reference evidence="6 7" key="1">
    <citation type="submission" date="2019-02" db="EMBL/GenBank/DDBJ databases">
        <title>Jishengella sp. nov., isolated from a root of Zingiber montanum.</title>
        <authorList>
            <person name="Kuncharoen N."/>
            <person name="Kudo T."/>
            <person name="Masahiro Y."/>
            <person name="Ohkuma M."/>
            <person name="Tanasupawat S."/>
        </authorList>
    </citation>
    <scope>NUCLEOTIDE SEQUENCE [LARGE SCALE GENOMIC DNA]</scope>
    <source>
        <strain evidence="6 7">PLAI 1-1</strain>
    </source>
</reference>